<evidence type="ECO:0000313" key="14">
    <source>
        <dbReference type="EMBL" id="GAA1854720.1"/>
    </source>
</evidence>
<dbReference type="InterPro" id="IPR036890">
    <property type="entry name" value="HATPase_C_sf"/>
</dbReference>
<dbReference type="Gene3D" id="1.10.287.130">
    <property type="match status" value="1"/>
</dbReference>
<evidence type="ECO:0000256" key="6">
    <source>
        <dbReference type="ARBA" id="ARBA00022692"/>
    </source>
</evidence>
<dbReference type="SUPFAM" id="SSF55874">
    <property type="entry name" value="ATPase domain of HSP90 chaperone/DNA topoisomerase II/histidine kinase"/>
    <property type="match status" value="1"/>
</dbReference>
<keyword evidence="10 11" id="KW-0472">Membrane</keyword>
<evidence type="ECO:0000313" key="15">
    <source>
        <dbReference type="Proteomes" id="UP001500449"/>
    </source>
</evidence>
<dbReference type="Pfam" id="PF00672">
    <property type="entry name" value="HAMP"/>
    <property type="match status" value="1"/>
</dbReference>
<comment type="subcellular location">
    <subcellularLocation>
        <location evidence="2">Cell membrane</location>
    </subcellularLocation>
</comment>
<evidence type="ECO:0000256" key="1">
    <source>
        <dbReference type="ARBA" id="ARBA00000085"/>
    </source>
</evidence>
<keyword evidence="9" id="KW-0902">Two-component regulatory system</keyword>
<keyword evidence="15" id="KW-1185">Reference proteome</keyword>
<dbReference type="SUPFAM" id="SSF47384">
    <property type="entry name" value="Homodimeric domain of signal transducing histidine kinase"/>
    <property type="match status" value="1"/>
</dbReference>
<dbReference type="Pfam" id="PF00512">
    <property type="entry name" value="HisKA"/>
    <property type="match status" value="1"/>
</dbReference>
<comment type="catalytic activity">
    <reaction evidence="1">
        <text>ATP + protein L-histidine = ADP + protein N-phospho-L-histidine.</text>
        <dbReference type="EC" id="2.7.13.3"/>
    </reaction>
</comment>
<evidence type="ECO:0000256" key="11">
    <source>
        <dbReference type="SAM" id="Phobius"/>
    </source>
</evidence>
<dbReference type="InterPro" id="IPR003594">
    <property type="entry name" value="HATPase_dom"/>
</dbReference>
<evidence type="ECO:0000259" key="13">
    <source>
        <dbReference type="PROSITE" id="PS50885"/>
    </source>
</evidence>
<keyword evidence="6 11" id="KW-0812">Transmembrane</keyword>
<dbReference type="GO" id="GO:0016301">
    <property type="term" value="F:kinase activity"/>
    <property type="evidence" value="ECO:0007669"/>
    <property type="project" value="UniProtKB-KW"/>
</dbReference>
<evidence type="ECO:0000256" key="9">
    <source>
        <dbReference type="ARBA" id="ARBA00023012"/>
    </source>
</evidence>
<dbReference type="SMART" id="SM00388">
    <property type="entry name" value="HisKA"/>
    <property type="match status" value="1"/>
</dbReference>
<evidence type="ECO:0000256" key="4">
    <source>
        <dbReference type="ARBA" id="ARBA00022553"/>
    </source>
</evidence>
<name>A0ABN2N673_9PSEU</name>
<dbReference type="InterPro" id="IPR004358">
    <property type="entry name" value="Sig_transdc_His_kin-like_C"/>
</dbReference>
<evidence type="ECO:0000256" key="7">
    <source>
        <dbReference type="ARBA" id="ARBA00022777"/>
    </source>
</evidence>
<keyword evidence="8 11" id="KW-1133">Transmembrane helix</keyword>
<dbReference type="InterPro" id="IPR036097">
    <property type="entry name" value="HisK_dim/P_sf"/>
</dbReference>
<dbReference type="PROSITE" id="PS50885">
    <property type="entry name" value="HAMP"/>
    <property type="match status" value="1"/>
</dbReference>
<dbReference type="InterPro" id="IPR003660">
    <property type="entry name" value="HAMP_dom"/>
</dbReference>
<keyword evidence="5" id="KW-0808">Transferase</keyword>
<dbReference type="CDD" id="cd00082">
    <property type="entry name" value="HisKA"/>
    <property type="match status" value="1"/>
</dbReference>
<gene>
    <name evidence="14" type="ORF">GCM10009836_38490</name>
</gene>
<dbReference type="PANTHER" id="PTHR45436:SF5">
    <property type="entry name" value="SENSOR HISTIDINE KINASE TRCS"/>
    <property type="match status" value="1"/>
</dbReference>
<proteinExistence type="predicted"/>
<evidence type="ECO:0000259" key="12">
    <source>
        <dbReference type="PROSITE" id="PS50109"/>
    </source>
</evidence>
<feature type="domain" description="Histidine kinase" evidence="12">
    <location>
        <begin position="224"/>
        <end position="423"/>
    </location>
</feature>
<organism evidence="14 15">
    <name type="scientific">Pseudonocardia ailaonensis</name>
    <dbReference type="NCBI Taxonomy" id="367279"/>
    <lineage>
        <taxon>Bacteria</taxon>
        <taxon>Bacillati</taxon>
        <taxon>Actinomycetota</taxon>
        <taxon>Actinomycetes</taxon>
        <taxon>Pseudonocardiales</taxon>
        <taxon>Pseudonocardiaceae</taxon>
        <taxon>Pseudonocardia</taxon>
    </lineage>
</organism>
<dbReference type="PRINTS" id="PR00344">
    <property type="entry name" value="BCTRLSENSOR"/>
</dbReference>
<dbReference type="Proteomes" id="UP001500449">
    <property type="component" value="Unassembled WGS sequence"/>
</dbReference>
<reference evidence="14 15" key="1">
    <citation type="journal article" date="2019" name="Int. J. Syst. Evol. Microbiol.">
        <title>The Global Catalogue of Microorganisms (GCM) 10K type strain sequencing project: providing services to taxonomists for standard genome sequencing and annotation.</title>
        <authorList>
            <consortium name="The Broad Institute Genomics Platform"/>
            <consortium name="The Broad Institute Genome Sequencing Center for Infectious Disease"/>
            <person name="Wu L."/>
            <person name="Ma J."/>
        </authorList>
    </citation>
    <scope>NUCLEOTIDE SEQUENCE [LARGE SCALE GENOMIC DNA]</scope>
    <source>
        <strain evidence="14 15">JCM 16009</strain>
    </source>
</reference>
<feature type="domain" description="HAMP" evidence="13">
    <location>
        <begin position="164"/>
        <end position="216"/>
    </location>
</feature>
<dbReference type="Gene3D" id="6.10.340.10">
    <property type="match status" value="1"/>
</dbReference>
<evidence type="ECO:0000256" key="5">
    <source>
        <dbReference type="ARBA" id="ARBA00022679"/>
    </source>
</evidence>
<dbReference type="SMART" id="SM00304">
    <property type="entry name" value="HAMP"/>
    <property type="match status" value="1"/>
</dbReference>
<protein>
    <recommendedName>
        <fullName evidence="3">histidine kinase</fullName>
        <ecNumber evidence="3">2.7.13.3</ecNumber>
    </recommendedName>
</protein>
<dbReference type="InterPro" id="IPR003661">
    <property type="entry name" value="HisK_dim/P_dom"/>
</dbReference>
<dbReference type="RefSeq" id="WP_344418620.1">
    <property type="nucleotide sequence ID" value="NZ_BAAAQK010000012.1"/>
</dbReference>
<keyword evidence="4" id="KW-0597">Phosphoprotein</keyword>
<dbReference type="Gene3D" id="3.30.565.10">
    <property type="entry name" value="Histidine kinase-like ATPase, C-terminal domain"/>
    <property type="match status" value="1"/>
</dbReference>
<dbReference type="CDD" id="cd06225">
    <property type="entry name" value="HAMP"/>
    <property type="match status" value="1"/>
</dbReference>
<dbReference type="InterPro" id="IPR005467">
    <property type="entry name" value="His_kinase_dom"/>
</dbReference>
<evidence type="ECO:0000256" key="3">
    <source>
        <dbReference type="ARBA" id="ARBA00012438"/>
    </source>
</evidence>
<feature type="transmembrane region" description="Helical" evidence="11">
    <location>
        <begin position="139"/>
        <end position="159"/>
    </location>
</feature>
<accession>A0ABN2N673</accession>
<dbReference type="EMBL" id="BAAAQK010000012">
    <property type="protein sequence ID" value="GAA1854720.1"/>
    <property type="molecule type" value="Genomic_DNA"/>
</dbReference>
<sequence length="432" mass="44900">MRRRIILLTLAAAALAIALFGLPLAGVVVAYVRNDEQGELVQIADVAALSVTADLARGDAPALPAPRGITEVALYGRDGTRLLGTGPDTADRAVTRALADDRDTEDHGVVAVPVSGDDARAGAVRVHVSPTETYAKIGLVWAAMLVLAAAALGAVWFVARRQAGRLAGPLEQLSGAARRLGDGDFTARSPRVGIAEIDSVGADLDTTAERLGDLLARERAFTADASHQLRTPLAGLRLSLESALEDTRTDPRAAMSAAVAAADGLQRTIEDLLALARDAETVRAPLELPVLLDELERQWSPILAPAGRDLRIVPDANAPMASGSPAAVRQVLAVLLDNAVRHGAGTVTVAVRDVAGAVAVDVTDEGGGVTVPVADLFTRRAPHADGHGIGLALARSLAEAEGGRLALTRAAPPTFTLLLREHVTFPLDFPEL</sequence>
<dbReference type="InterPro" id="IPR050428">
    <property type="entry name" value="TCS_sensor_his_kinase"/>
</dbReference>
<comment type="caution">
    <text evidence="14">The sequence shown here is derived from an EMBL/GenBank/DDBJ whole genome shotgun (WGS) entry which is preliminary data.</text>
</comment>
<dbReference type="PANTHER" id="PTHR45436">
    <property type="entry name" value="SENSOR HISTIDINE KINASE YKOH"/>
    <property type="match status" value="1"/>
</dbReference>
<dbReference type="PROSITE" id="PS50109">
    <property type="entry name" value="HIS_KIN"/>
    <property type="match status" value="1"/>
</dbReference>
<dbReference type="Pfam" id="PF02518">
    <property type="entry name" value="HATPase_c"/>
    <property type="match status" value="1"/>
</dbReference>
<evidence type="ECO:0000256" key="8">
    <source>
        <dbReference type="ARBA" id="ARBA00022989"/>
    </source>
</evidence>
<keyword evidence="7 14" id="KW-0418">Kinase</keyword>
<evidence type="ECO:0000256" key="2">
    <source>
        <dbReference type="ARBA" id="ARBA00004236"/>
    </source>
</evidence>
<dbReference type="EC" id="2.7.13.3" evidence="3"/>
<evidence type="ECO:0000256" key="10">
    <source>
        <dbReference type="ARBA" id="ARBA00023136"/>
    </source>
</evidence>
<dbReference type="SMART" id="SM00387">
    <property type="entry name" value="HATPase_c"/>
    <property type="match status" value="1"/>
</dbReference>